<keyword evidence="4" id="KW-1185">Reference proteome</keyword>
<evidence type="ECO:0000313" key="4">
    <source>
        <dbReference type="Proteomes" id="UP001200034"/>
    </source>
</evidence>
<dbReference type="AlphaFoldDB" id="A0AAD4JWD4"/>
<feature type="domain" description="DUF4780" evidence="2">
    <location>
        <begin position="43"/>
        <end position="167"/>
    </location>
</feature>
<feature type="compositionally biased region" description="Polar residues" evidence="1">
    <location>
        <begin position="1"/>
        <end position="22"/>
    </location>
</feature>
<comment type="caution">
    <text evidence="3">The sequence shown here is derived from an EMBL/GenBank/DDBJ whole genome shotgun (WGS) entry which is preliminary data.</text>
</comment>
<organism evidence="3 4">
    <name type="scientific">Drosophila rubida</name>
    <dbReference type="NCBI Taxonomy" id="30044"/>
    <lineage>
        <taxon>Eukaryota</taxon>
        <taxon>Metazoa</taxon>
        <taxon>Ecdysozoa</taxon>
        <taxon>Arthropoda</taxon>
        <taxon>Hexapoda</taxon>
        <taxon>Insecta</taxon>
        <taxon>Pterygota</taxon>
        <taxon>Neoptera</taxon>
        <taxon>Endopterygota</taxon>
        <taxon>Diptera</taxon>
        <taxon>Brachycera</taxon>
        <taxon>Muscomorpha</taxon>
        <taxon>Ephydroidea</taxon>
        <taxon>Drosophilidae</taxon>
        <taxon>Drosophila</taxon>
    </lineage>
</organism>
<proteinExistence type="predicted"/>
<dbReference type="EMBL" id="JAJJHW010003409">
    <property type="protein sequence ID" value="KAH8360140.1"/>
    <property type="molecule type" value="Genomic_DNA"/>
</dbReference>
<dbReference type="Pfam" id="PF16012">
    <property type="entry name" value="DUF4780"/>
    <property type="match status" value="1"/>
</dbReference>
<gene>
    <name evidence="3" type="ORF">KR093_011039</name>
</gene>
<evidence type="ECO:0000256" key="1">
    <source>
        <dbReference type="SAM" id="MobiDB-lite"/>
    </source>
</evidence>
<sequence>HLSSSTATSSRLGVESPDQNPTKPHGDRSKKTFVDIARGRKLIGLIDNGNVDGKIPHSQWYWIQASLASITLEVLRDNPGPPPSCADAGWFQGNIKLIACDNDRSAALYQSAVAKLGEVYPGAQLEVVDIIDLPSRPWATAWLPETPSESTEILGMLSDLNPELAMES</sequence>
<feature type="non-terminal residue" evidence="3">
    <location>
        <position position="1"/>
    </location>
</feature>
<dbReference type="InterPro" id="IPR031961">
    <property type="entry name" value="DUF4780"/>
</dbReference>
<feature type="region of interest" description="Disordered" evidence="1">
    <location>
        <begin position="1"/>
        <end position="31"/>
    </location>
</feature>
<evidence type="ECO:0000313" key="3">
    <source>
        <dbReference type="EMBL" id="KAH8360140.1"/>
    </source>
</evidence>
<protein>
    <recommendedName>
        <fullName evidence="2">DUF4780 domain-containing protein</fullName>
    </recommendedName>
</protein>
<reference evidence="3" key="1">
    <citation type="journal article" date="2021" name="Mol. Ecol. Resour.">
        <title>Phylogenomic analyses of the genus Drosophila reveals genomic signals of climate adaptation.</title>
        <authorList>
            <person name="Li F."/>
            <person name="Rane R.V."/>
            <person name="Luria V."/>
            <person name="Xiong Z."/>
            <person name="Chen J."/>
            <person name="Li Z."/>
            <person name="Catullo R.A."/>
            <person name="Griffin P.C."/>
            <person name="Schiffer M."/>
            <person name="Pearce S."/>
            <person name="Lee S.F."/>
            <person name="McElroy K."/>
            <person name="Stocker A."/>
            <person name="Shirriffs J."/>
            <person name="Cockerell F."/>
            <person name="Coppin C."/>
            <person name="Sgro C.M."/>
            <person name="Karger A."/>
            <person name="Cain J.W."/>
            <person name="Weber J.A."/>
            <person name="Santpere G."/>
            <person name="Kirschner M.W."/>
            <person name="Hoffmann A.A."/>
            <person name="Oakeshott J.G."/>
            <person name="Zhang G."/>
        </authorList>
    </citation>
    <scope>NUCLEOTIDE SEQUENCE</scope>
    <source>
        <strain evidence="3">BGI-SZ-2011g</strain>
    </source>
</reference>
<name>A0AAD4JWD4_9MUSC</name>
<dbReference type="Proteomes" id="UP001200034">
    <property type="component" value="Unassembled WGS sequence"/>
</dbReference>
<evidence type="ECO:0000259" key="2">
    <source>
        <dbReference type="Pfam" id="PF16012"/>
    </source>
</evidence>
<feature type="non-terminal residue" evidence="3">
    <location>
        <position position="168"/>
    </location>
</feature>
<accession>A0AAD4JWD4</accession>